<evidence type="ECO:0000313" key="2">
    <source>
        <dbReference type="EMBL" id="KRQ87803.1"/>
    </source>
</evidence>
<proteinExistence type="predicted"/>
<dbReference type="AlphaFoldDB" id="A0A0R3JW67"/>
<gene>
    <name evidence="2" type="ORF">ABG79_00608</name>
</gene>
<dbReference type="InterPro" id="IPR008538">
    <property type="entry name" value="Uma2"/>
</dbReference>
<dbReference type="PANTHER" id="PTHR36558">
    <property type="entry name" value="GLR1098 PROTEIN"/>
    <property type="match status" value="1"/>
</dbReference>
<dbReference type="EMBL" id="LKHP01000002">
    <property type="protein sequence ID" value="KRQ87803.1"/>
    <property type="molecule type" value="Genomic_DNA"/>
</dbReference>
<dbReference type="SUPFAM" id="SSF52980">
    <property type="entry name" value="Restriction endonuclease-like"/>
    <property type="match status" value="1"/>
</dbReference>
<dbReference type="Pfam" id="PF05685">
    <property type="entry name" value="Uma2"/>
    <property type="match status" value="1"/>
</dbReference>
<comment type="caution">
    <text evidence="2">The sequence shown here is derived from an EMBL/GenBank/DDBJ whole genome shotgun (WGS) entry which is preliminary data.</text>
</comment>
<name>A0A0R3JW67_CALMK</name>
<dbReference type="STRING" id="908809.ABG79_00608"/>
<dbReference type="PATRIC" id="fig|908809.3.peg.611"/>
<evidence type="ECO:0000259" key="1">
    <source>
        <dbReference type="Pfam" id="PF05685"/>
    </source>
</evidence>
<protein>
    <recommendedName>
        <fullName evidence="1">Putative restriction endonuclease domain-containing protein</fullName>
    </recommendedName>
</protein>
<dbReference type="InterPro" id="IPR011335">
    <property type="entry name" value="Restrct_endonuc-II-like"/>
</dbReference>
<accession>A0A0R3JW67</accession>
<dbReference type="Gene3D" id="3.90.1570.10">
    <property type="entry name" value="tt1808, chain A"/>
    <property type="match status" value="1"/>
</dbReference>
<dbReference type="InterPro" id="IPR012296">
    <property type="entry name" value="Nuclease_put_TT1808"/>
</dbReference>
<keyword evidence="3" id="KW-1185">Reference proteome</keyword>
<sequence>MWGDDMALPKKIDFYTYKDYINIDGDSRVELIDGQFFAMSPAPSRIHQKIVTEGARIIGNFIAEKGLNCEVYVAPFDVRLIDEGGSEDTCKNVVQPDISVVCDKNKLDDKGCKGAPDFIIEVVSPSNASIDYVKKLYLYEKFKVKEYWIINPDSKNVLVYTLNNEGQYGEPQKYRLDEQVQCNLFKELEFRLDEKNW</sequence>
<dbReference type="Proteomes" id="UP000052015">
    <property type="component" value="Unassembled WGS sequence"/>
</dbReference>
<dbReference type="CDD" id="cd06260">
    <property type="entry name" value="DUF820-like"/>
    <property type="match status" value="1"/>
</dbReference>
<dbReference type="PANTHER" id="PTHR36558:SF1">
    <property type="entry name" value="RESTRICTION ENDONUCLEASE DOMAIN-CONTAINING PROTEIN-RELATED"/>
    <property type="match status" value="1"/>
</dbReference>
<evidence type="ECO:0000313" key="3">
    <source>
        <dbReference type="Proteomes" id="UP000052015"/>
    </source>
</evidence>
<organism evidence="2 3">
    <name type="scientific">Caloramator mitchellensis</name>
    <dbReference type="NCBI Taxonomy" id="908809"/>
    <lineage>
        <taxon>Bacteria</taxon>
        <taxon>Bacillati</taxon>
        <taxon>Bacillota</taxon>
        <taxon>Clostridia</taxon>
        <taxon>Eubacteriales</taxon>
        <taxon>Clostridiaceae</taxon>
        <taxon>Caloramator</taxon>
    </lineage>
</organism>
<feature type="domain" description="Putative restriction endonuclease" evidence="1">
    <location>
        <begin position="21"/>
        <end position="190"/>
    </location>
</feature>
<reference evidence="2 3" key="1">
    <citation type="submission" date="2015-09" db="EMBL/GenBank/DDBJ databases">
        <title>Draft genome sequence of a Caloramator mitchellensis, a moderate thermophile from the Great Artesian Basin of Australia.</title>
        <authorList>
            <person name="Patel B.K."/>
        </authorList>
    </citation>
    <scope>NUCLEOTIDE SEQUENCE [LARGE SCALE GENOMIC DNA]</scope>
    <source>
        <strain evidence="2 3">VF08</strain>
    </source>
</reference>